<reference evidence="2" key="1">
    <citation type="submission" date="2023-06" db="EMBL/GenBank/DDBJ databases">
        <authorList>
            <consortium name="Lawrence Berkeley National Laboratory"/>
            <person name="Ahrendt S."/>
            <person name="Sahu N."/>
            <person name="Indic B."/>
            <person name="Wong-Bajracharya J."/>
            <person name="Merenyi Z."/>
            <person name="Ke H.-M."/>
            <person name="Monk M."/>
            <person name="Kocsube S."/>
            <person name="Drula E."/>
            <person name="Lipzen A."/>
            <person name="Balint B."/>
            <person name="Henrissat B."/>
            <person name="Andreopoulos B."/>
            <person name="Martin F.M."/>
            <person name="Harder C.B."/>
            <person name="Rigling D."/>
            <person name="Ford K.L."/>
            <person name="Foster G.D."/>
            <person name="Pangilinan J."/>
            <person name="Papanicolaou A."/>
            <person name="Barry K."/>
            <person name="LaButti K."/>
            <person name="Viragh M."/>
            <person name="Koriabine M."/>
            <person name="Yan M."/>
            <person name="Riley R."/>
            <person name="Champramary S."/>
            <person name="Plett K.L."/>
            <person name="Tsai I.J."/>
            <person name="Slot J."/>
            <person name="Sipos G."/>
            <person name="Plett J."/>
            <person name="Nagy L.G."/>
            <person name="Grigoriev I.V."/>
        </authorList>
    </citation>
    <scope>NUCLEOTIDE SEQUENCE</scope>
    <source>
        <strain evidence="2">CCBAS 213</strain>
    </source>
</reference>
<keyword evidence="3" id="KW-1185">Reference proteome</keyword>
<dbReference type="GeneID" id="85352637"/>
<dbReference type="AlphaFoldDB" id="A0AA39NQH0"/>
<dbReference type="RefSeq" id="XP_060339537.1">
    <property type="nucleotide sequence ID" value="XM_060469089.1"/>
</dbReference>
<comment type="caution">
    <text evidence="2">The sequence shown here is derived from an EMBL/GenBank/DDBJ whole genome shotgun (WGS) entry which is preliminary data.</text>
</comment>
<feature type="region of interest" description="Disordered" evidence="1">
    <location>
        <begin position="1"/>
        <end position="48"/>
    </location>
</feature>
<sequence length="230" mass="25655">MSGSDKSKLYGWSTSSPSSTTSIATGWIVGDRDDGTRDGSGHDGISGTRGYDDNDDTACWIACYLRQPAATLFSNYWSAVSLLQQPTFSFRTGMLAFTKRNNWWQWLHLVVPRDDTTLGLSAVLDTIRSETTRHDSVYERHRCLRRTKAGVDHRQQYPDDQEISVNSEEGQMRRRVGTRNLSEENVVADGARGHTKTLARRILIIGTGLEPSKTYAFGGARRGIVYSVEG</sequence>
<accession>A0AA39NQH0</accession>
<dbReference type="EMBL" id="JAUEPS010000001">
    <property type="protein sequence ID" value="KAK0469744.1"/>
    <property type="molecule type" value="Genomic_DNA"/>
</dbReference>
<name>A0AA39NQH0_ARMTA</name>
<evidence type="ECO:0000313" key="3">
    <source>
        <dbReference type="Proteomes" id="UP001175211"/>
    </source>
</evidence>
<dbReference type="Proteomes" id="UP001175211">
    <property type="component" value="Unassembled WGS sequence"/>
</dbReference>
<gene>
    <name evidence="2" type="ORF">EV420DRAFT_1472913</name>
</gene>
<evidence type="ECO:0000313" key="2">
    <source>
        <dbReference type="EMBL" id="KAK0469744.1"/>
    </source>
</evidence>
<feature type="compositionally biased region" description="Basic and acidic residues" evidence="1">
    <location>
        <begin position="30"/>
        <end position="41"/>
    </location>
</feature>
<proteinExistence type="predicted"/>
<evidence type="ECO:0000256" key="1">
    <source>
        <dbReference type="SAM" id="MobiDB-lite"/>
    </source>
</evidence>
<organism evidence="2 3">
    <name type="scientific">Armillaria tabescens</name>
    <name type="common">Ringless honey mushroom</name>
    <name type="synonym">Agaricus tabescens</name>
    <dbReference type="NCBI Taxonomy" id="1929756"/>
    <lineage>
        <taxon>Eukaryota</taxon>
        <taxon>Fungi</taxon>
        <taxon>Dikarya</taxon>
        <taxon>Basidiomycota</taxon>
        <taxon>Agaricomycotina</taxon>
        <taxon>Agaricomycetes</taxon>
        <taxon>Agaricomycetidae</taxon>
        <taxon>Agaricales</taxon>
        <taxon>Marasmiineae</taxon>
        <taxon>Physalacriaceae</taxon>
        <taxon>Desarmillaria</taxon>
    </lineage>
</organism>
<protein>
    <submittedName>
        <fullName evidence="2">Uncharacterized protein</fullName>
    </submittedName>
</protein>
<feature type="compositionally biased region" description="Low complexity" evidence="1">
    <location>
        <begin position="13"/>
        <end position="22"/>
    </location>
</feature>